<dbReference type="EMBL" id="JAHKNI010000006">
    <property type="protein sequence ID" value="MBU3063570.1"/>
    <property type="molecule type" value="Genomic_DNA"/>
</dbReference>
<dbReference type="InterPro" id="IPR032710">
    <property type="entry name" value="NTF2-like_dom_sf"/>
</dbReference>
<reference evidence="2 3" key="1">
    <citation type="submission" date="2021-06" db="EMBL/GenBank/DDBJ databases">
        <title>Actinomycetes sequencing.</title>
        <authorList>
            <person name="Shan Q."/>
        </authorList>
    </citation>
    <scope>NUCLEOTIDE SEQUENCE [LARGE SCALE GENOMIC DNA]</scope>
    <source>
        <strain evidence="2 3">NEAU-G5</strain>
    </source>
</reference>
<protein>
    <submittedName>
        <fullName evidence="2">SgcJ/EcaC family oxidoreductase</fullName>
    </submittedName>
</protein>
<dbReference type="SUPFAM" id="SSF54427">
    <property type="entry name" value="NTF2-like"/>
    <property type="match status" value="1"/>
</dbReference>
<sequence length="140" mass="14823">MTSYANPTADAVDSAVRALFDAASTAWAAGDADAFAACYSETATVILPGVYLPGRQAIQAGMGAAFAGPLKSSRRIHEVADVRVLEDAAVVISRSVTVAAGQSEPAAERWEWGTWVLVQQDGKWLIEAYHGSPQQATEQR</sequence>
<evidence type="ECO:0000259" key="1">
    <source>
        <dbReference type="Pfam" id="PF14534"/>
    </source>
</evidence>
<proteinExistence type="predicted"/>
<dbReference type="NCBIfam" id="TIGR02246">
    <property type="entry name" value="SgcJ/EcaC family oxidoreductase"/>
    <property type="match status" value="1"/>
</dbReference>
<dbReference type="Gene3D" id="3.10.450.50">
    <property type="match status" value="1"/>
</dbReference>
<dbReference type="Proteomes" id="UP000733379">
    <property type="component" value="Unassembled WGS sequence"/>
</dbReference>
<evidence type="ECO:0000313" key="3">
    <source>
        <dbReference type="Proteomes" id="UP000733379"/>
    </source>
</evidence>
<dbReference type="InterPro" id="IPR011944">
    <property type="entry name" value="Steroid_delta5-4_isomerase"/>
</dbReference>
<keyword evidence="3" id="KW-1185">Reference proteome</keyword>
<accession>A0ABS6B1A7</accession>
<dbReference type="RefSeq" id="WP_215918496.1">
    <property type="nucleotide sequence ID" value="NZ_JAHKNI010000006.1"/>
</dbReference>
<dbReference type="InterPro" id="IPR027843">
    <property type="entry name" value="DUF4440"/>
</dbReference>
<dbReference type="Pfam" id="PF14534">
    <property type="entry name" value="DUF4440"/>
    <property type="match status" value="1"/>
</dbReference>
<name>A0ABS6B1A7_9NOCA</name>
<comment type="caution">
    <text evidence="2">The sequence shown here is derived from an EMBL/GenBank/DDBJ whole genome shotgun (WGS) entry which is preliminary data.</text>
</comment>
<organism evidence="2 3">
    <name type="scientific">Nocardia albiluteola</name>
    <dbReference type="NCBI Taxonomy" id="2842303"/>
    <lineage>
        <taxon>Bacteria</taxon>
        <taxon>Bacillati</taxon>
        <taxon>Actinomycetota</taxon>
        <taxon>Actinomycetes</taxon>
        <taxon>Mycobacteriales</taxon>
        <taxon>Nocardiaceae</taxon>
        <taxon>Nocardia</taxon>
    </lineage>
</organism>
<evidence type="ECO:0000313" key="2">
    <source>
        <dbReference type="EMBL" id="MBU3063570.1"/>
    </source>
</evidence>
<feature type="domain" description="DUF4440" evidence="1">
    <location>
        <begin position="16"/>
        <end position="126"/>
    </location>
</feature>
<gene>
    <name evidence="2" type="ORF">KO481_18795</name>
</gene>